<keyword evidence="3" id="KW-1185">Reference proteome</keyword>
<evidence type="ECO:0000313" key="3">
    <source>
        <dbReference type="Proteomes" id="UP000231279"/>
    </source>
</evidence>
<dbReference type="PANTHER" id="PTHR33130:SF40">
    <property type="entry name" value="CHROMOGRANIN (DUF1639)"/>
    <property type="match status" value="1"/>
</dbReference>
<feature type="compositionally biased region" description="Basic and acidic residues" evidence="1">
    <location>
        <begin position="238"/>
        <end position="247"/>
    </location>
</feature>
<feature type="compositionally biased region" description="Low complexity" evidence="1">
    <location>
        <begin position="42"/>
        <end position="60"/>
    </location>
</feature>
<evidence type="ECO:0000256" key="1">
    <source>
        <dbReference type="SAM" id="MobiDB-lite"/>
    </source>
</evidence>
<dbReference type="Pfam" id="PF07797">
    <property type="entry name" value="DUF1639"/>
    <property type="match status" value="1"/>
</dbReference>
<dbReference type="AlphaFoldDB" id="A0A2G9GDV9"/>
<name>A0A2G9GDV9_9LAMI</name>
<evidence type="ECO:0000313" key="2">
    <source>
        <dbReference type="EMBL" id="PIN03190.1"/>
    </source>
</evidence>
<reference evidence="3" key="1">
    <citation type="journal article" date="2018" name="Gigascience">
        <title>Genome assembly of the Pink Ipe (Handroanthus impetiginosus, Bignoniaceae), a highly valued, ecologically keystone Neotropical timber forest tree.</title>
        <authorList>
            <person name="Silva-Junior O.B."/>
            <person name="Grattapaglia D."/>
            <person name="Novaes E."/>
            <person name="Collevatti R.G."/>
        </authorList>
    </citation>
    <scope>NUCLEOTIDE SEQUENCE [LARGE SCALE GENOMIC DNA]</scope>
    <source>
        <strain evidence="3">cv. UFG-1</strain>
    </source>
</reference>
<organism evidence="2 3">
    <name type="scientific">Handroanthus impetiginosus</name>
    <dbReference type="NCBI Taxonomy" id="429701"/>
    <lineage>
        <taxon>Eukaryota</taxon>
        <taxon>Viridiplantae</taxon>
        <taxon>Streptophyta</taxon>
        <taxon>Embryophyta</taxon>
        <taxon>Tracheophyta</taxon>
        <taxon>Spermatophyta</taxon>
        <taxon>Magnoliopsida</taxon>
        <taxon>eudicotyledons</taxon>
        <taxon>Gunneridae</taxon>
        <taxon>Pentapetalae</taxon>
        <taxon>asterids</taxon>
        <taxon>lamiids</taxon>
        <taxon>Lamiales</taxon>
        <taxon>Bignoniaceae</taxon>
        <taxon>Crescentiina</taxon>
        <taxon>Tabebuia alliance</taxon>
        <taxon>Handroanthus</taxon>
    </lineage>
</organism>
<sequence length="375" mass="41566">MASTVPAKSQPLHNFDLHLKWNKDGNSSGQHQRRRSIKSPSRRPNASSSSPLRHSPLRDSVLATPPRLQSPLSDSVALSARESPAHGDFLMKQSPIRGESSRPSPIREWTKFSVSGGELERLAMVGGEGEMRFLNRDSPLESEALRKSEGTLIEYGRNHSGNSAFEIIKNGVYSSNLEGTKQKLEKKSRATEIAGNKRSKLLIRIPCKSNKSEEENPQEASQKTDNNDEHGETDEVQEEAKTDEETKTWNLRPRKPLRKSQNVTSSAEKGNASVMPEKSKAQLPSTNANRSGEKEGNGKGGGGEKKEKRKLSISIALSKEEIEEDIFSLTGSKPARRPKKRAKNIQKQVDFAFPGLWLVSITPDSYKVSENYLKG</sequence>
<dbReference type="PANTHER" id="PTHR33130">
    <property type="entry name" value="PUTATIVE (DUF1639)-RELATED"/>
    <property type="match status" value="1"/>
</dbReference>
<proteinExistence type="predicted"/>
<accession>A0A2G9GDV9</accession>
<dbReference type="STRING" id="429701.A0A2G9GDV9"/>
<evidence type="ECO:0008006" key="4">
    <source>
        <dbReference type="Google" id="ProtNLM"/>
    </source>
</evidence>
<feature type="region of interest" description="Disordered" evidence="1">
    <location>
        <begin position="1"/>
        <end position="79"/>
    </location>
</feature>
<feature type="compositionally biased region" description="Polar residues" evidence="1">
    <location>
        <begin position="259"/>
        <end position="268"/>
    </location>
</feature>
<feature type="region of interest" description="Disordered" evidence="1">
    <location>
        <begin position="204"/>
        <end position="310"/>
    </location>
</feature>
<dbReference type="InterPro" id="IPR012438">
    <property type="entry name" value="DUF1639"/>
</dbReference>
<protein>
    <recommendedName>
        <fullName evidence="4">DUF1639 domain-containing protein</fullName>
    </recommendedName>
</protein>
<dbReference type="EMBL" id="NKXS01005607">
    <property type="protein sequence ID" value="PIN03190.1"/>
    <property type="molecule type" value="Genomic_DNA"/>
</dbReference>
<feature type="compositionally biased region" description="Basic and acidic residues" evidence="1">
    <location>
        <begin position="291"/>
        <end position="306"/>
    </location>
</feature>
<dbReference type="Proteomes" id="UP000231279">
    <property type="component" value="Unassembled WGS sequence"/>
</dbReference>
<gene>
    <name evidence="2" type="ORF">CDL12_24294</name>
</gene>
<feature type="compositionally biased region" description="Basic residues" evidence="1">
    <location>
        <begin position="31"/>
        <end position="41"/>
    </location>
</feature>
<comment type="caution">
    <text evidence="2">The sequence shown here is derived from an EMBL/GenBank/DDBJ whole genome shotgun (WGS) entry which is preliminary data.</text>
</comment>
<dbReference type="OrthoDB" id="909814at2759"/>